<dbReference type="Pfam" id="PF00353">
    <property type="entry name" value="HemolysinCabind"/>
    <property type="match status" value="2"/>
</dbReference>
<proteinExistence type="predicted"/>
<protein>
    <submittedName>
        <fullName evidence="1">Ca2+-binding RTX toxin-like protein</fullName>
    </submittedName>
</protein>
<dbReference type="Proteomes" id="UP000519439">
    <property type="component" value="Unassembled WGS sequence"/>
</dbReference>
<evidence type="ECO:0000313" key="2">
    <source>
        <dbReference type="Proteomes" id="UP000519439"/>
    </source>
</evidence>
<accession>A0A7W6NA66</accession>
<dbReference type="AlphaFoldDB" id="A0A7W6NA66"/>
<reference evidence="1 2" key="1">
    <citation type="submission" date="2020-08" db="EMBL/GenBank/DDBJ databases">
        <title>Genomic Encyclopedia of Type Strains, Phase IV (KMG-IV): sequencing the most valuable type-strain genomes for metagenomic binning, comparative biology and taxonomic classification.</title>
        <authorList>
            <person name="Goeker M."/>
        </authorList>
    </citation>
    <scope>NUCLEOTIDE SEQUENCE [LARGE SCALE GENOMIC DNA]</scope>
    <source>
        <strain evidence="1 2">DSM 15743</strain>
    </source>
</reference>
<sequence length="404" mass="43185">MAARTLQEMLDEYENQYGVAISFNYIGYGGVVVTPGTQNQEGQTMTVGGGPVKQPTQNARDLPGDSGVTEAHITNVTDELHANGVRTVTFVWSDGTREIQEYRTDKTLLVTHYASDGGKVVELFDVNGASAFTAFDRNGDLYRSGTRDGKGNERFVQFNPDDSREEHVLNSDGYHISGRRTDGSTYTHDSYYGLHEIHIERRADGTITESYIETSLQGRELYRLFDSGETGTVRLDLRNQPLGPIVETTQAQWEHRVSEITENYAGGNTTLRGVGEVIIGSRKYNVEMSLGSRSDDELTGNGILAGGNGDDTLIGGAKGDILKGGAHDDVLKGNGGADLIDGGAGADRASYTSATSGVVVNLSDSSQNTGEAAGDTFDSIEGLIGSAYADKLVGNAEANTLEGL</sequence>
<dbReference type="EMBL" id="JACIDC010000024">
    <property type="protein sequence ID" value="MBB4042210.1"/>
    <property type="molecule type" value="Genomic_DNA"/>
</dbReference>
<dbReference type="SUPFAM" id="SSF51120">
    <property type="entry name" value="beta-Roll"/>
    <property type="match status" value="1"/>
</dbReference>
<dbReference type="GO" id="GO:0005509">
    <property type="term" value="F:calcium ion binding"/>
    <property type="evidence" value="ECO:0007669"/>
    <property type="project" value="InterPro"/>
</dbReference>
<dbReference type="RefSeq" id="WP_183501431.1">
    <property type="nucleotide sequence ID" value="NZ_JACIDC010000024.1"/>
</dbReference>
<evidence type="ECO:0000313" key="1">
    <source>
        <dbReference type="EMBL" id="MBB4042210.1"/>
    </source>
</evidence>
<organism evidence="1 2">
    <name type="scientific">Microvirga flocculans</name>
    <dbReference type="NCBI Taxonomy" id="217168"/>
    <lineage>
        <taxon>Bacteria</taxon>
        <taxon>Pseudomonadati</taxon>
        <taxon>Pseudomonadota</taxon>
        <taxon>Alphaproteobacteria</taxon>
        <taxon>Hyphomicrobiales</taxon>
        <taxon>Methylobacteriaceae</taxon>
        <taxon>Microvirga</taxon>
    </lineage>
</organism>
<dbReference type="PROSITE" id="PS00330">
    <property type="entry name" value="HEMOLYSIN_CALCIUM"/>
    <property type="match status" value="1"/>
</dbReference>
<dbReference type="InterPro" id="IPR018511">
    <property type="entry name" value="Hemolysin-typ_Ca-bd_CS"/>
</dbReference>
<dbReference type="PRINTS" id="PR00313">
    <property type="entry name" value="CABNDNGRPT"/>
</dbReference>
<keyword evidence="2" id="KW-1185">Reference proteome</keyword>
<name>A0A7W6NA66_9HYPH</name>
<dbReference type="InterPro" id="IPR011049">
    <property type="entry name" value="Serralysin-like_metalloprot_C"/>
</dbReference>
<feature type="non-terminal residue" evidence="1">
    <location>
        <position position="404"/>
    </location>
</feature>
<dbReference type="InterPro" id="IPR001343">
    <property type="entry name" value="Hemolysn_Ca-bd"/>
</dbReference>
<gene>
    <name evidence="1" type="ORF">GGR34_003898</name>
</gene>
<comment type="caution">
    <text evidence="1">The sequence shown here is derived from an EMBL/GenBank/DDBJ whole genome shotgun (WGS) entry which is preliminary data.</text>
</comment>
<dbReference type="Gene3D" id="2.150.10.10">
    <property type="entry name" value="Serralysin-like metalloprotease, C-terminal"/>
    <property type="match status" value="2"/>
</dbReference>